<keyword evidence="1" id="KW-1133">Transmembrane helix</keyword>
<evidence type="ECO:0000256" key="1">
    <source>
        <dbReference type="SAM" id="Phobius"/>
    </source>
</evidence>
<gene>
    <name evidence="2" type="ORF">SAMN02982927_01273</name>
</gene>
<keyword evidence="3" id="KW-1185">Reference proteome</keyword>
<name>A0A1I2QKB7_9BACL</name>
<dbReference type="AlphaFoldDB" id="A0A1I2QKB7"/>
<accession>A0A1I2QKB7</accession>
<organism evidence="2 3">
    <name type="scientific">Sporolactobacillus nakayamae</name>
    <dbReference type="NCBI Taxonomy" id="269670"/>
    <lineage>
        <taxon>Bacteria</taxon>
        <taxon>Bacillati</taxon>
        <taxon>Bacillota</taxon>
        <taxon>Bacilli</taxon>
        <taxon>Bacillales</taxon>
        <taxon>Sporolactobacillaceae</taxon>
        <taxon>Sporolactobacillus</taxon>
    </lineage>
</organism>
<dbReference type="Pfam" id="PF13209">
    <property type="entry name" value="DUF4017"/>
    <property type="match status" value="1"/>
</dbReference>
<sequence>MSYWLYPLVAYLVLSLLSTLIPASDPAYNYFFWKLLIGQIYAVPLLVIAFIVSFLLYRRAKLR</sequence>
<feature type="transmembrane region" description="Helical" evidence="1">
    <location>
        <begin position="39"/>
        <end position="57"/>
    </location>
</feature>
<dbReference type="OrthoDB" id="2900729at2"/>
<keyword evidence="1" id="KW-0472">Membrane</keyword>
<dbReference type="Proteomes" id="UP000198752">
    <property type="component" value="Unassembled WGS sequence"/>
</dbReference>
<evidence type="ECO:0000313" key="2">
    <source>
        <dbReference type="EMBL" id="SFG29045.1"/>
    </source>
</evidence>
<dbReference type="InterPro" id="IPR025090">
    <property type="entry name" value="DUF4017"/>
</dbReference>
<dbReference type="RefSeq" id="WP_093671206.1">
    <property type="nucleotide sequence ID" value="NZ_FOOY01000007.1"/>
</dbReference>
<dbReference type="EMBL" id="FOOY01000007">
    <property type="protein sequence ID" value="SFG29045.1"/>
    <property type="molecule type" value="Genomic_DNA"/>
</dbReference>
<evidence type="ECO:0000313" key="3">
    <source>
        <dbReference type="Proteomes" id="UP000198752"/>
    </source>
</evidence>
<proteinExistence type="predicted"/>
<protein>
    <submittedName>
        <fullName evidence="2">Uncharacterized protein</fullName>
    </submittedName>
</protein>
<reference evidence="3" key="1">
    <citation type="submission" date="2016-10" db="EMBL/GenBank/DDBJ databases">
        <authorList>
            <person name="Varghese N."/>
            <person name="Submissions S."/>
        </authorList>
    </citation>
    <scope>NUCLEOTIDE SEQUENCE [LARGE SCALE GENOMIC DNA]</scope>
    <source>
        <strain evidence="3">ATCC 700379</strain>
    </source>
</reference>
<keyword evidence="1" id="KW-0812">Transmembrane</keyword>